<evidence type="ECO:0000313" key="1">
    <source>
        <dbReference type="EMBL" id="GAN64353.1"/>
    </source>
</evidence>
<evidence type="ECO:0000313" key="3">
    <source>
        <dbReference type="EMBL" id="OUI93718.1"/>
    </source>
</evidence>
<evidence type="ECO:0008006" key="7">
    <source>
        <dbReference type="Google" id="ProtNLM"/>
    </source>
</evidence>
<evidence type="ECO:0000313" key="6">
    <source>
        <dbReference type="Proteomes" id="UP000321104"/>
    </source>
</evidence>
<comment type="caution">
    <text evidence="3">The sequence shown here is derived from an EMBL/GenBank/DDBJ whole genome shotgun (WGS) entry which is preliminary data.</text>
</comment>
<evidence type="ECO:0000313" key="5">
    <source>
        <dbReference type="Proteomes" id="UP000194641"/>
    </source>
</evidence>
<dbReference type="InterPro" id="IPR009097">
    <property type="entry name" value="Cyclic_Pdiesterase"/>
</dbReference>
<reference evidence="3" key="3">
    <citation type="submission" date="2014-06" db="EMBL/GenBank/DDBJ databases">
        <authorList>
            <person name="Ju J."/>
            <person name="Zhang J."/>
        </authorList>
    </citation>
    <scope>NUCLEOTIDE SEQUENCE [LARGE SCALE GENOMIC DNA]</scope>
    <source>
        <strain evidence="3">DmL_051</strain>
    </source>
</reference>
<protein>
    <recommendedName>
        <fullName evidence="7">2'-5' RNA ligase</fullName>
    </recommendedName>
</protein>
<dbReference type="EMBL" id="JOPA01000020">
    <property type="protein sequence ID" value="OUI93718.1"/>
    <property type="molecule type" value="Genomic_DNA"/>
</dbReference>
<accession>A0A252ATT1</accession>
<reference evidence="2 6" key="4">
    <citation type="submission" date="2019-07" db="EMBL/GenBank/DDBJ databases">
        <title>Whole genome shotgun sequence of Acetobacter indonesiensis NBRC 16471.</title>
        <authorList>
            <person name="Hosoyama A."/>
            <person name="Uohara A."/>
            <person name="Ohji S."/>
            <person name="Ichikawa N."/>
        </authorList>
    </citation>
    <scope>NUCLEOTIDE SEQUENCE [LARGE SCALE GENOMIC DNA]</scope>
    <source>
        <strain evidence="2 6">NBRC 16471</strain>
    </source>
</reference>
<reference evidence="1 4" key="1">
    <citation type="submission" date="2012-11" db="EMBL/GenBank/DDBJ databases">
        <title>Whole genome sequence of Acetobacter indonesiensis 5H-1.</title>
        <authorList>
            <person name="Azuma Y."/>
            <person name="Higashiura N."/>
            <person name="Hirakawa H."/>
            <person name="Matsushita K."/>
        </authorList>
    </citation>
    <scope>NUCLEOTIDE SEQUENCE [LARGE SCALE GENOMIC DNA]</scope>
    <source>
        <strain evidence="1 4">5H-1</strain>
    </source>
</reference>
<organism evidence="3 5">
    <name type="scientific">Acetobacter indonesiensis</name>
    <dbReference type="NCBI Taxonomy" id="104101"/>
    <lineage>
        <taxon>Bacteria</taxon>
        <taxon>Pseudomonadati</taxon>
        <taxon>Pseudomonadota</taxon>
        <taxon>Alphaproteobacteria</taxon>
        <taxon>Acetobacterales</taxon>
        <taxon>Acetobacteraceae</taxon>
        <taxon>Acetobacter</taxon>
    </lineage>
</organism>
<name>A0A252ATT1_9PROT</name>
<dbReference type="RefSeq" id="WP_048847770.1">
    <property type="nucleotide sequence ID" value="NZ_BAMW01000059.1"/>
</dbReference>
<dbReference type="SUPFAM" id="SSF55144">
    <property type="entry name" value="LigT-like"/>
    <property type="match status" value="1"/>
</dbReference>
<evidence type="ECO:0000313" key="4">
    <source>
        <dbReference type="Proteomes" id="UP000032673"/>
    </source>
</evidence>
<dbReference type="EMBL" id="BAMW01000059">
    <property type="protein sequence ID" value="GAN64353.1"/>
    <property type="molecule type" value="Genomic_DNA"/>
</dbReference>
<dbReference type="Proteomes" id="UP000194641">
    <property type="component" value="Unassembled WGS sequence"/>
</dbReference>
<dbReference type="AlphaFoldDB" id="A0A252ATT1"/>
<evidence type="ECO:0000313" key="2">
    <source>
        <dbReference type="EMBL" id="GEN04445.1"/>
    </source>
</evidence>
<sequence length="179" mass="20081">MYLSVGITLPEEARQSLLDLQNHFLDESWIPETFLRLPLCTLGDISDPTILEELDHGLAAVRMNDAATLQPDGFDIFTRRDRITLELRIRSPAIDHLSVKILSVVKRAGVKTARQFSPLTIPIATVTTTPPEDVSAWMQLHHGAPFEEVTISEITLFSSWKNAETTLFVPEADYSFTAF</sequence>
<dbReference type="EMBL" id="BJXQ01000018">
    <property type="protein sequence ID" value="GEN04445.1"/>
    <property type="molecule type" value="Genomic_DNA"/>
</dbReference>
<dbReference type="Proteomes" id="UP000032673">
    <property type="component" value="Unassembled WGS sequence"/>
</dbReference>
<dbReference type="Proteomes" id="UP000321104">
    <property type="component" value="Unassembled WGS sequence"/>
</dbReference>
<keyword evidence="4" id="KW-1185">Reference proteome</keyword>
<dbReference type="Gene3D" id="3.90.1140.10">
    <property type="entry name" value="Cyclic phosphodiesterase"/>
    <property type="match status" value="1"/>
</dbReference>
<reference evidence="5" key="2">
    <citation type="submission" date="2014-06" db="EMBL/GenBank/DDBJ databases">
        <authorList>
            <person name="Winans N.J."/>
            <person name="Newell P.D."/>
            <person name="Douglas A.E."/>
        </authorList>
    </citation>
    <scope>NUCLEOTIDE SEQUENCE [LARGE SCALE GENOMIC DNA]</scope>
</reference>
<proteinExistence type="predicted"/>
<gene>
    <name evidence="1" type="ORF">Abin_062_017</name>
    <name evidence="2" type="ORF">AIN02nite_24700</name>
    <name evidence="3" type="ORF">HK17_07045</name>
</gene>